<gene>
    <name evidence="2" type="ORF">ABXS05_18430</name>
</gene>
<dbReference type="PROSITE" id="PS51318">
    <property type="entry name" value="TAT"/>
    <property type="match status" value="1"/>
</dbReference>
<dbReference type="EMBL" id="JBFNQD010000006">
    <property type="protein sequence ID" value="MEW9307536.1"/>
    <property type="molecule type" value="Genomic_DNA"/>
</dbReference>
<evidence type="ECO:0000313" key="2">
    <source>
        <dbReference type="EMBL" id="MEW9307536.1"/>
    </source>
</evidence>
<dbReference type="Pfam" id="PF09084">
    <property type="entry name" value="NMT1"/>
    <property type="match status" value="1"/>
</dbReference>
<dbReference type="SUPFAM" id="SSF53850">
    <property type="entry name" value="Periplasmic binding protein-like II"/>
    <property type="match status" value="1"/>
</dbReference>
<name>A0ABV3PPU3_9HYPH</name>
<keyword evidence="3" id="KW-1185">Reference proteome</keyword>
<organism evidence="2 3">
    <name type="scientific">Labrys neptuniae</name>
    <dbReference type="NCBI Taxonomy" id="376174"/>
    <lineage>
        <taxon>Bacteria</taxon>
        <taxon>Pseudomonadati</taxon>
        <taxon>Pseudomonadota</taxon>
        <taxon>Alphaproteobacteria</taxon>
        <taxon>Hyphomicrobiales</taxon>
        <taxon>Xanthobacteraceae</taxon>
        <taxon>Labrys</taxon>
    </lineage>
</organism>
<dbReference type="InterPro" id="IPR006311">
    <property type="entry name" value="TAT_signal"/>
</dbReference>
<protein>
    <submittedName>
        <fullName evidence="2">ABC transporter substrate-binding protein</fullName>
    </submittedName>
</protein>
<accession>A0ABV3PPU3</accession>
<evidence type="ECO:0000313" key="3">
    <source>
        <dbReference type="Proteomes" id="UP001555786"/>
    </source>
</evidence>
<dbReference type="Gene3D" id="3.40.190.10">
    <property type="entry name" value="Periplasmic binding protein-like II"/>
    <property type="match status" value="2"/>
</dbReference>
<dbReference type="InterPro" id="IPR015168">
    <property type="entry name" value="SsuA/THI5"/>
</dbReference>
<evidence type="ECO:0000259" key="1">
    <source>
        <dbReference type="Pfam" id="PF09084"/>
    </source>
</evidence>
<dbReference type="Proteomes" id="UP001555786">
    <property type="component" value="Unassembled WGS sequence"/>
</dbReference>
<dbReference type="RefSeq" id="WP_367624951.1">
    <property type="nucleotide sequence ID" value="NZ_JBFNQD010000006.1"/>
</dbReference>
<comment type="caution">
    <text evidence="2">The sequence shown here is derived from an EMBL/GenBank/DDBJ whole genome shotgun (WGS) entry which is preliminary data.</text>
</comment>
<feature type="domain" description="SsuA/THI5-like" evidence="1">
    <location>
        <begin position="112"/>
        <end position="202"/>
    </location>
</feature>
<sequence length="328" mass="34926">MMKRRQFLALAGAGLGGGLLGSAGTAWAQLPPLRVGVLSFGTVEWELAAIRALGLDEAAGLRIDPLKLASNDAARIAFLGDAVDSIVSDLLWAARMRGEGRDIVFLPFSASEGAVMRAPGSTIATVADLAGKRIGVAGGALDKSWILLQAYARHQAGIDLAKVAEPVFGAPPLLSMKLEQGELDAALLYWNFCARLEAKGFKRLIGADEVARSFGVEGPISFIGYVFKRGDEQHDKRIAAFAAASRQAKQALASQEAIWAQLRPLMQADDEATYNVLRRTFLTGIPNRAIADERADAAKLYAKLAELGGEKLVGKTATLPEGLYWAGH</sequence>
<reference evidence="2 3" key="1">
    <citation type="submission" date="2024-07" db="EMBL/GenBank/DDBJ databases">
        <title>Description of Labrys sedimenti sp. nov., isolated from a diclofenac-degrading enrichment culture.</title>
        <authorList>
            <person name="Tancsics A."/>
            <person name="Csepanyi A."/>
        </authorList>
    </citation>
    <scope>NUCLEOTIDE SEQUENCE [LARGE SCALE GENOMIC DNA]</scope>
    <source>
        <strain evidence="2 3">LMG 23578</strain>
    </source>
</reference>
<dbReference type="PANTHER" id="PTHR30024">
    <property type="entry name" value="ALIPHATIC SULFONATES-BINDING PROTEIN-RELATED"/>
    <property type="match status" value="1"/>
</dbReference>
<dbReference type="PANTHER" id="PTHR30024:SF48">
    <property type="entry name" value="ABC TRANSPORTER SUBSTRATE-BINDING PROTEIN"/>
    <property type="match status" value="1"/>
</dbReference>
<proteinExistence type="predicted"/>